<keyword evidence="5 11" id="KW-0418">Kinase</keyword>
<evidence type="ECO:0000256" key="1">
    <source>
        <dbReference type="ARBA" id="ARBA00012513"/>
    </source>
</evidence>
<organism evidence="11 12">
    <name type="scientific">Agreia bicolorata</name>
    <dbReference type="NCBI Taxonomy" id="110935"/>
    <lineage>
        <taxon>Bacteria</taxon>
        <taxon>Bacillati</taxon>
        <taxon>Actinomycetota</taxon>
        <taxon>Actinomycetes</taxon>
        <taxon>Micrococcales</taxon>
        <taxon>Microbacteriaceae</taxon>
        <taxon>Agreia</taxon>
    </lineage>
</organism>
<dbReference type="AlphaFoldDB" id="A0A1T4XZ59"/>
<dbReference type="SUPFAM" id="SSF56112">
    <property type="entry name" value="Protein kinase-like (PK-like)"/>
    <property type="match status" value="1"/>
</dbReference>
<feature type="compositionally biased region" description="Low complexity" evidence="9">
    <location>
        <begin position="57"/>
        <end position="100"/>
    </location>
</feature>
<dbReference type="CDD" id="cd14014">
    <property type="entry name" value="STKc_PknB_like"/>
    <property type="match status" value="1"/>
</dbReference>
<feature type="domain" description="Protein kinase" evidence="10">
    <location>
        <begin position="195"/>
        <end position="463"/>
    </location>
</feature>
<feature type="compositionally biased region" description="Low complexity" evidence="9">
    <location>
        <begin position="36"/>
        <end position="49"/>
    </location>
</feature>
<accession>A0A1T4XZ59</accession>
<dbReference type="Proteomes" id="UP000189735">
    <property type="component" value="Unassembled WGS sequence"/>
</dbReference>
<dbReference type="FunFam" id="1.10.510.10:FF:000306">
    <property type="entry name" value="Serine/threonine protein kinase"/>
    <property type="match status" value="1"/>
</dbReference>
<feature type="region of interest" description="Disordered" evidence="9">
    <location>
        <begin position="34"/>
        <end position="129"/>
    </location>
</feature>
<dbReference type="Pfam" id="PF00069">
    <property type="entry name" value="Pkinase"/>
    <property type="match status" value="1"/>
</dbReference>
<dbReference type="GO" id="GO:0004674">
    <property type="term" value="F:protein serine/threonine kinase activity"/>
    <property type="evidence" value="ECO:0007669"/>
    <property type="project" value="UniProtKB-KW"/>
</dbReference>
<dbReference type="Pfam" id="PF16918">
    <property type="entry name" value="PknG_TPR"/>
    <property type="match status" value="1"/>
</dbReference>
<evidence type="ECO:0000256" key="8">
    <source>
        <dbReference type="ARBA" id="ARBA00048679"/>
    </source>
</evidence>
<comment type="catalytic activity">
    <reaction evidence="8">
        <text>L-seryl-[protein] + ATP = O-phospho-L-seryl-[protein] + ADP + H(+)</text>
        <dbReference type="Rhea" id="RHEA:17989"/>
        <dbReference type="Rhea" id="RHEA-COMP:9863"/>
        <dbReference type="Rhea" id="RHEA-COMP:11604"/>
        <dbReference type="ChEBI" id="CHEBI:15378"/>
        <dbReference type="ChEBI" id="CHEBI:29999"/>
        <dbReference type="ChEBI" id="CHEBI:30616"/>
        <dbReference type="ChEBI" id="CHEBI:83421"/>
        <dbReference type="ChEBI" id="CHEBI:456216"/>
        <dbReference type="EC" id="2.7.11.1"/>
    </reaction>
</comment>
<keyword evidence="4" id="KW-0547">Nucleotide-binding</keyword>
<dbReference type="InterPro" id="IPR000719">
    <property type="entry name" value="Prot_kinase_dom"/>
</dbReference>
<keyword evidence="6" id="KW-0067">ATP-binding</keyword>
<proteinExistence type="predicted"/>
<dbReference type="Gene3D" id="3.30.200.20">
    <property type="entry name" value="Phosphorylase Kinase, domain 1"/>
    <property type="match status" value="1"/>
</dbReference>
<evidence type="ECO:0000313" key="12">
    <source>
        <dbReference type="Proteomes" id="UP000189735"/>
    </source>
</evidence>
<protein>
    <recommendedName>
        <fullName evidence="1">non-specific serine/threonine protein kinase</fullName>
        <ecNumber evidence="1">2.7.11.1</ecNumber>
    </recommendedName>
</protein>
<dbReference type="Pfam" id="PF16919">
    <property type="entry name" value="PknG_rubred"/>
    <property type="match status" value="1"/>
</dbReference>
<keyword evidence="2" id="KW-0723">Serine/threonine-protein kinase</keyword>
<dbReference type="PROSITE" id="PS50011">
    <property type="entry name" value="PROTEIN_KINASE_DOM"/>
    <property type="match status" value="1"/>
</dbReference>
<comment type="catalytic activity">
    <reaction evidence="7">
        <text>L-threonyl-[protein] + ATP = O-phospho-L-threonyl-[protein] + ADP + H(+)</text>
        <dbReference type="Rhea" id="RHEA:46608"/>
        <dbReference type="Rhea" id="RHEA-COMP:11060"/>
        <dbReference type="Rhea" id="RHEA-COMP:11605"/>
        <dbReference type="ChEBI" id="CHEBI:15378"/>
        <dbReference type="ChEBI" id="CHEBI:30013"/>
        <dbReference type="ChEBI" id="CHEBI:30616"/>
        <dbReference type="ChEBI" id="CHEBI:61977"/>
        <dbReference type="ChEBI" id="CHEBI:456216"/>
        <dbReference type="EC" id="2.7.11.1"/>
    </reaction>
</comment>
<dbReference type="GO" id="GO:0005524">
    <property type="term" value="F:ATP binding"/>
    <property type="evidence" value="ECO:0007669"/>
    <property type="project" value="UniProtKB-KW"/>
</dbReference>
<dbReference type="Gene3D" id="1.10.510.10">
    <property type="entry name" value="Transferase(Phosphotransferase) domain 1"/>
    <property type="match status" value="1"/>
</dbReference>
<dbReference type="RefSeq" id="WP_078714208.1">
    <property type="nucleotide sequence ID" value="NZ_FUYG01000004.1"/>
</dbReference>
<dbReference type="EC" id="2.7.11.1" evidence="1"/>
<evidence type="ECO:0000256" key="9">
    <source>
        <dbReference type="SAM" id="MobiDB-lite"/>
    </source>
</evidence>
<evidence type="ECO:0000256" key="2">
    <source>
        <dbReference type="ARBA" id="ARBA00022527"/>
    </source>
</evidence>
<reference evidence="12" key="1">
    <citation type="submission" date="2017-02" db="EMBL/GenBank/DDBJ databases">
        <authorList>
            <person name="Varghese N."/>
            <person name="Submissions S."/>
        </authorList>
    </citation>
    <scope>NUCLEOTIDE SEQUENCE [LARGE SCALE GENOMIC DNA]</scope>
    <source>
        <strain evidence="12">VKM Ac-2052</strain>
    </source>
</reference>
<dbReference type="InterPro" id="IPR011009">
    <property type="entry name" value="Kinase-like_dom_sf"/>
</dbReference>
<dbReference type="InterPro" id="IPR031634">
    <property type="entry name" value="PknG_rubred"/>
</dbReference>
<dbReference type="PANTHER" id="PTHR24363:SF0">
    <property type="entry name" value="SERINE_THREONINE KINASE LIKE DOMAIN CONTAINING 1"/>
    <property type="match status" value="1"/>
</dbReference>
<dbReference type="InterPro" id="IPR031636">
    <property type="entry name" value="PknG_TPR"/>
</dbReference>
<dbReference type="EMBL" id="FUYG01000004">
    <property type="protein sequence ID" value="SKA94315.1"/>
    <property type="molecule type" value="Genomic_DNA"/>
</dbReference>
<keyword evidence="3" id="KW-0808">Transferase</keyword>
<sequence>MTDVQHCQQPGCTGVIEDGYCNVCGSPAAPTPLPPASGSGTAAAASPSAKLGTGFSAGPQAGADADPDFAQAGSTRTGRTSSARLATAALGSARTAATGSKATRRFGTTSARLRGPRLGAGLTTVPTEPPADPLKAVMAVAELPEAKRFCSNCGKPVGRGRDGKPGRTEGFCPNCRTPFSFTPQLKPGDVVGGQYEVVGCLAFGGLGWIYLARDQNVSGRWVVLKGLLNSGDPDAYAAAITERQFLAEVEHPLIVEIYNFVMFNGAGYIVMEYVGGPSLKVILKERMKANNGVVDPLPVDQALAYVLEILPAFQYLHDINLLFCDFKPDNMIQVGDTVKLIDLGGVRRVDDQTSAIFGTVGFQAPEVPDVGPSVAADIYTIGRTLATLVLDFRGNQTTFVSSLPDVADTPVFQKYDSFYRLLAKACAFDPSDRFASVDELRAQLLGVLREVVATDRGPGHPALHSAASVLFEAPVADVVDRPLPWDALPGLKVDESDPARSWLAGVNMEDPAARLIALESAPNVTVEIRLARARAAIESGNFPAVEAVMSEILTDDPWEWRAVWLAGLAELAKGDARSARASFNTVYGQVPGELAPKLALAAACEASGEPEIAESLYIICARSDANYTAAAAFGLARIREQRGDLDGALTALDLVTPTRSSYVDARRRRAELLATSNRGLPSLAAALDSVATVSIDSRSRVELTASVLASALAVVRDSGPSTDSVVGGIPAQEGPLRDGLERAYRELAGLTENPAERVHLVDEANRVRRWTLS</sequence>
<dbReference type="PANTHER" id="PTHR24363">
    <property type="entry name" value="SERINE/THREONINE PROTEIN KINASE"/>
    <property type="match status" value="1"/>
</dbReference>
<evidence type="ECO:0000313" key="11">
    <source>
        <dbReference type="EMBL" id="SKA94315.1"/>
    </source>
</evidence>
<name>A0A1T4XZ59_9MICO</name>
<evidence type="ECO:0000256" key="7">
    <source>
        <dbReference type="ARBA" id="ARBA00047899"/>
    </source>
</evidence>
<dbReference type="SUPFAM" id="SSF48452">
    <property type="entry name" value="TPR-like"/>
    <property type="match status" value="1"/>
</dbReference>
<evidence type="ECO:0000259" key="10">
    <source>
        <dbReference type="PROSITE" id="PS50011"/>
    </source>
</evidence>
<dbReference type="InterPro" id="IPR011990">
    <property type="entry name" value="TPR-like_helical_dom_sf"/>
</dbReference>
<evidence type="ECO:0000256" key="5">
    <source>
        <dbReference type="ARBA" id="ARBA00022777"/>
    </source>
</evidence>
<evidence type="ECO:0000256" key="6">
    <source>
        <dbReference type="ARBA" id="ARBA00022840"/>
    </source>
</evidence>
<dbReference type="Gene3D" id="1.25.40.10">
    <property type="entry name" value="Tetratricopeptide repeat domain"/>
    <property type="match status" value="1"/>
</dbReference>
<evidence type="ECO:0000256" key="3">
    <source>
        <dbReference type="ARBA" id="ARBA00022679"/>
    </source>
</evidence>
<evidence type="ECO:0000256" key="4">
    <source>
        <dbReference type="ARBA" id="ARBA00022741"/>
    </source>
</evidence>
<gene>
    <name evidence="11" type="ORF">SAMN06295879_1930</name>
</gene>